<name>C2KZH0_9FIRM</name>
<comment type="caution">
    <text evidence="3">The sequence shown here is derived from an EMBL/GenBank/DDBJ whole genome shotgun (WGS) entry which is preliminary data.</text>
</comment>
<evidence type="ECO:0000313" key="4">
    <source>
        <dbReference type="Proteomes" id="UP000004121"/>
    </source>
</evidence>
<dbReference type="PANTHER" id="PTHR37312:SF1">
    <property type="entry name" value="MEMBRANE-BOUND ACYLTRANSFERASE YKRP-RELATED"/>
    <property type="match status" value="1"/>
</dbReference>
<keyword evidence="4" id="KW-1185">Reference proteome</keyword>
<keyword evidence="3" id="KW-0808">Transferase</keyword>
<dbReference type="Proteomes" id="UP000004121">
    <property type="component" value="Unassembled WGS sequence"/>
</dbReference>
<dbReference type="OrthoDB" id="6623990at2"/>
<feature type="transmembrane region" description="Helical" evidence="1">
    <location>
        <begin position="192"/>
        <end position="210"/>
    </location>
</feature>
<dbReference type="InterPro" id="IPR052734">
    <property type="entry name" value="Nod_factor_acetyltransferase"/>
</dbReference>
<evidence type="ECO:0000259" key="2">
    <source>
        <dbReference type="Pfam" id="PF01757"/>
    </source>
</evidence>
<keyword evidence="1" id="KW-0472">Membrane</keyword>
<dbReference type="AlphaFoldDB" id="C2KZH0"/>
<dbReference type="STRING" id="585501.HMPREF6123_1889"/>
<dbReference type="PANTHER" id="PTHR37312">
    <property type="entry name" value="MEMBRANE-BOUND ACYLTRANSFERASE YKRP-RELATED"/>
    <property type="match status" value="1"/>
</dbReference>
<evidence type="ECO:0000256" key="1">
    <source>
        <dbReference type="SAM" id="Phobius"/>
    </source>
</evidence>
<feature type="transmembrane region" description="Helical" evidence="1">
    <location>
        <begin position="74"/>
        <end position="97"/>
    </location>
</feature>
<dbReference type="RefSeq" id="WP_007157035.1">
    <property type="nucleotide sequence ID" value="NZ_GG668534.1"/>
</dbReference>
<feature type="domain" description="Acyltransferase 3" evidence="2">
    <location>
        <begin position="12"/>
        <end position="328"/>
    </location>
</feature>
<protein>
    <submittedName>
        <fullName evidence="3">Acyltransferase</fullName>
    </submittedName>
</protein>
<reference evidence="3 4" key="1">
    <citation type="submission" date="2009-04" db="EMBL/GenBank/DDBJ databases">
        <authorList>
            <person name="Qin X."/>
            <person name="Bachman B."/>
            <person name="Battles P."/>
            <person name="Bell A."/>
            <person name="Bess C."/>
            <person name="Bickham C."/>
            <person name="Chaboub L."/>
            <person name="Chen D."/>
            <person name="Coyle M."/>
            <person name="Deiros D.R."/>
            <person name="Dinh H."/>
            <person name="Forbes L."/>
            <person name="Fowler G."/>
            <person name="Francisco L."/>
            <person name="Fu Q."/>
            <person name="Gubbala S."/>
            <person name="Hale W."/>
            <person name="Han Y."/>
            <person name="Hemphill L."/>
            <person name="Highlander S.K."/>
            <person name="Hirani K."/>
            <person name="Hogues M."/>
            <person name="Jackson L."/>
            <person name="Jakkamsetti A."/>
            <person name="Javaid M."/>
            <person name="Jiang H."/>
            <person name="Korchina V."/>
            <person name="Kovar C."/>
            <person name="Lara F."/>
            <person name="Lee S."/>
            <person name="Mata R."/>
            <person name="Mathew T."/>
            <person name="Moen C."/>
            <person name="Morales K."/>
            <person name="Munidasa M."/>
            <person name="Nazareth L."/>
            <person name="Ngo R."/>
            <person name="Nguyen L."/>
            <person name="Okwuonu G."/>
            <person name="Ongeri F."/>
            <person name="Patil S."/>
            <person name="Petrosino J."/>
            <person name="Pham C."/>
            <person name="Pham P."/>
            <person name="Pu L.-L."/>
            <person name="Puazo M."/>
            <person name="Raj R."/>
            <person name="Reid J."/>
            <person name="Rouhana J."/>
            <person name="Saada N."/>
            <person name="Shang Y."/>
            <person name="Simmons D."/>
            <person name="Thornton R."/>
            <person name="Warren J."/>
            <person name="Weissenberger G."/>
            <person name="Zhang J."/>
            <person name="Zhang L."/>
            <person name="Zhou C."/>
            <person name="Zhu D."/>
            <person name="Muzny D."/>
            <person name="Worley K."/>
            <person name="Gibbs R."/>
        </authorList>
    </citation>
    <scope>NUCLEOTIDE SEQUENCE [LARGE SCALE GENOMIC DNA]</scope>
    <source>
        <strain evidence="3 4">F0268</strain>
    </source>
</reference>
<gene>
    <name evidence="3" type="ORF">HMPREF6123_1889</name>
</gene>
<feature type="transmembrane region" description="Helical" evidence="1">
    <location>
        <begin position="117"/>
        <end position="139"/>
    </location>
</feature>
<dbReference type="InterPro" id="IPR002656">
    <property type="entry name" value="Acyl_transf_3_dom"/>
</dbReference>
<evidence type="ECO:0000313" key="3">
    <source>
        <dbReference type="EMBL" id="EEJ50800.1"/>
    </source>
</evidence>
<sequence>MGEDSGRKIIYDKVRGLAIILVVLGHAIQASYTDFFHVNAFNIIYSFHMPLFMFISGLVTYKKDRKINLSWLKLRFLGLAIPFWTWVFIPFMFNHGWRGGVITYVKEVLISPDKAHWFLWVLFLLCIVNYCCTIVANFFKIEHGEIVVFIVILLLSKSRIPFLGIPLLVHHAKFYFIGYYLSKYKAFVKRPAIILGILCGVVWLFTVQYWRFLGDYPFRDLLDQCIRNVFENSSWQYTFLYNNCITTYNTIISFGGIFITASIAYFMDYLVKNEAINNGIIFLGKHTLEIYVLHSFFLGTYGVSIPIFKVIFNFVCCFLFSLIIIFCFQKNKVSQLMFGKKIV</sequence>
<dbReference type="Pfam" id="PF01757">
    <property type="entry name" value="Acyl_transf_3"/>
    <property type="match status" value="1"/>
</dbReference>
<feature type="transmembrane region" description="Helical" evidence="1">
    <location>
        <begin position="146"/>
        <end position="172"/>
    </location>
</feature>
<keyword evidence="1" id="KW-0812">Transmembrane</keyword>
<dbReference type="EMBL" id="ACKX01000189">
    <property type="protein sequence ID" value="EEJ50800.1"/>
    <property type="molecule type" value="Genomic_DNA"/>
</dbReference>
<feature type="transmembrane region" description="Helical" evidence="1">
    <location>
        <begin position="307"/>
        <end position="328"/>
    </location>
</feature>
<keyword evidence="3" id="KW-0012">Acyltransferase</keyword>
<dbReference type="GO" id="GO:0016747">
    <property type="term" value="F:acyltransferase activity, transferring groups other than amino-acyl groups"/>
    <property type="evidence" value="ECO:0007669"/>
    <property type="project" value="InterPro"/>
</dbReference>
<dbReference type="InParanoid" id="C2KZH0"/>
<keyword evidence="1" id="KW-1133">Transmembrane helix</keyword>
<dbReference type="HOGENOM" id="CLU_023915_2_0_9"/>
<dbReference type="eggNOG" id="COG3594">
    <property type="taxonomic scope" value="Bacteria"/>
</dbReference>
<feature type="transmembrane region" description="Helical" evidence="1">
    <location>
        <begin position="14"/>
        <end position="32"/>
    </location>
</feature>
<proteinExistence type="predicted"/>
<feature type="transmembrane region" description="Helical" evidence="1">
    <location>
        <begin position="248"/>
        <end position="267"/>
    </location>
</feature>
<feature type="transmembrane region" description="Helical" evidence="1">
    <location>
        <begin position="44"/>
        <end position="62"/>
    </location>
</feature>
<accession>C2KZH0</accession>
<organism evidence="3 4">
    <name type="scientific">Oribacterium sinus F0268</name>
    <dbReference type="NCBI Taxonomy" id="585501"/>
    <lineage>
        <taxon>Bacteria</taxon>
        <taxon>Bacillati</taxon>
        <taxon>Bacillota</taxon>
        <taxon>Clostridia</taxon>
        <taxon>Lachnospirales</taxon>
        <taxon>Lachnospiraceae</taxon>
        <taxon>Oribacterium</taxon>
    </lineage>
</organism>